<dbReference type="Pfam" id="PF04296">
    <property type="entry name" value="YlxR"/>
    <property type="match status" value="1"/>
</dbReference>
<dbReference type="SUPFAM" id="SSF64376">
    <property type="entry name" value="YlxR-like"/>
    <property type="match status" value="1"/>
</dbReference>
<feature type="domain" description="YlxR" evidence="1">
    <location>
        <begin position="5"/>
        <end position="46"/>
    </location>
</feature>
<proteinExistence type="predicted"/>
<gene>
    <name evidence="2" type="ORF">AMPC_14330</name>
</gene>
<keyword evidence="3" id="KW-1185">Reference proteome</keyword>
<name>A0ABN6N716_9BACT</name>
<evidence type="ECO:0000313" key="2">
    <source>
        <dbReference type="EMBL" id="BDG08320.1"/>
    </source>
</evidence>
<sequence length="63" mass="6930">MVAGEAVAIDRRRSGGRGAWLHPAPACLERALKRKAFGRAFRRAVVVDGDLLRGQLTGSWRKD</sequence>
<accession>A0ABN6N716</accession>
<protein>
    <recommendedName>
        <fullName evidence="1">YlxR domain-containing protein</fullName>
    </recommendedName>
</protein>
<dbReference type="Proteomes" id="UP001162734">
    <property type="component" value="Chromosome"/>
</dbReference>
<evidence type="ECO:0000259" key="1">
    <source>
        <dbReference type="Pfam" id="PF04296"/>
    </source>
</evidence>
<dbReference type="Gene3D" id="3.30.1230.10">
    <property type="entry name" value="YlxR-like"/>
    <property type="match status" value="1"/>
</dbReference>
<dbReference type="EMBL" id="AP025592">
    <property type="protein sequence ID" value="BDG08320.1"/>
    <property type="molecule type" value="Genomic_DNA"/>
</dbReference>
<evidence type="ECO:0000313" key="3">
    <source>
        <dbReference type="Proteomes" id="UP001162734"/>
    </source>
</evidence>
<dbReference type="InterPro" id="IPR035931">
    <property type="entry name" value="YlxR-like_sf"/>
</dbReference>
<organism evidence="2 3">
    <name type="scientific">Anaeromyxobacter paludicola</name>
    <dbReference type="NCBI Taxonomy" id="2918171"/>
    <lineage>
        <taxon>Bacteria</taxon>
        <taxon>Pseudomonadati</taxon>
        <taxon>Myxococcota</taxon>
        <taxon>Myxococcia</taxon>
        <taxon>Myxococcales</taxon>
        <taxon>Cystobacterineae</taxon>
        <taxon>Anaeromyxobacteraceae</taxon>
        <taxon>Anaeromyxobacter</taxon>
    </lineage>
</organism>
<dbReference type="InterPro" id="IPR007393">
    <property type="entry name" value="YlxR_dom"/>
</dbReference>
<reference evidence="3" key="1">
    <citation type="journal article" date="2022" name="Int. J. Syst. Evol. Microbiol.">
        <title>Anaeromyxobacter oryzae sp. nov., Anaeromyxobacter diazotrophicus sp. nov. and Anaeromyxobacter paludicola sp. nov., isolated from paddy soils.</title>
        <authorList>
            <person name="Itoh H."/>
            <person name="Xu Z."/>
            <person name="Mise K."/>
            <person name="Masuda Y."/>
            <person name="Ushijima N."/>
            <person name="Hayakawa C."/>
            <person name="Shiratori Y."/>
            <person name="Senoo K."/>
        </authorList>
    </citation>
    <scope>NUCLEOTIDE SEQUENCE [LARGE SCALE GENOMIC DNA]</scope>
    <source>
        <strain evidence="3">Red630</strain>
    </source>
</reference>